<dbReference type="AlphaFoldDB" id="A0A914P0L4"/>
<dbReference type="PROSITE" id="PS50097">
    <property type="entry name" value="BTB"/>
    <property type="match status" value="1"/>
</dbReference>
<organism evidence="2 3">
    <name type="scientific">Panagrolaimus davidi</name>
    <dbReference type="NCBI Taxonomy" id="227884"/>
    <lineage>
        <taxon>Eukaryota</taxon>
        <taxon>Metazoa</taxon>
        <taxon>Ecdysozoa</taxon>
        <taxon>Nematoda</taxon>
        <taxon>Chromadorea</taxon>
        <taxon>Rhabditida</taxon>
        <taxon>Tylenchina</taxon>
        <taxon>Panagrolaimomorpha</taxon>
        <taxon>Panagrolaimoidea</taxon>
        <taxon>Panagrolaimidae</taxon>
        <taxon>Panagrolaimus</taxon>
    </lineage>
</organism>
<evidence type="ECO:0000259" key="1">
    <source>
        <dbReference type="PROSITE" id="PS50097"/>
    </source>
</evidence>
<dbReference type="SUPFAM" id="SSF54695">
    <property type="entry name" value="POZ domain"/>
    <property type="match status" value="1"/>
</dbReference>
<accession>A0A914P0L4</accession>
<sequence>MPDVKWFLKWNYDDKYHLSLNVESQNEIEYTINLYTFTRPDVLAYNKNGKLNGKEMVELQSDYTYTLNIINDSLINGKLHITVDGYFSYISYTKKQNFPFSDTITEWGSCLKEVFPTDFDIHVENQIIKITKNFVAIESSVFARMFGSDGFKEAKENKVTITDAQFEIVEAAMNFCYRQNITYIFEDLNKCIELLYFCD</sequence>
<feature type="domain" description="BTB" evidence="1">
    <location>
        <begin position="117"/>
        <end position="185"/>
    </location>
</feature>
<dbReference type="Pfam" id="PF00651">
    <property type="entry name" value="BTB"/>
    <property type="match status" value="1"/>
</dbReference>
<reference evidence="3" key="1">
    <citation type="submission" date="2022-11" db="UniProtKB">
        <authorList>
            <consortium name="WormBaseParasite"/>
        </authorList>
    </citation>
    <scope>IDENTIFICATION</scope>
</reference>
<dbReference type="CDD" id="cd18186">
    <property type="entry name" value="BTB_POZ_ZBTB_KLHL-like"/>
    <property type="match status" value="1"/>
</dbReference>
<keyword evidence="2" id="KW-1185">Reference proteome</keyword>
<dbReference type="WBParaSite" id="PDA_v2.g10714.t1">
    <property type="protein sequence ID" value="PDA_v2.g10714.t1"/>
    <property type="gene ID" value="PDA_v2.g10714"/>
</dbReference>
<dbReference type="InterPro" id="IPR000210">
    <property type="entry name" value="BTB/POZ_dom"/>
</dbReference>
<evidence type="ECO:0000313" key="3">
    <source>
        <dbReference type="WBParaSite" id="PDA_v2.g10714.t1"/>
    </source>
</evidence>
<dbReference type="InterPro" id="IPR011333">
    <property type="entry name" value="SKP1/BTB/POZ_sf"/>
</dbReference>
<name>A0A914P0L4_9BILA</name>
<dbReference type="Gene3D" id="3.30.710.10">
    <property type="entry name" value="Potassium Channel Kv1.1, Chain A"/>
    <property type="match status" value="1"/>
</dbReference>
<proteinExistence type="predicted"/>
<evidence type="ECO:0000313" key="2">
    <source>
        <dbReference type="Proteomes" id="UP000887578"/>
    </source>
</evidence>
<dbReference type="Proteomes" id="UP000887578">
    <property type="component" value="Unplaced"/>
</dbReference>
<protein>
    <submittedName>
        <fullName evidence="3">BTB domain-containing protein</fullName>
    </submittedName>
</protein>